<keyword evidence="4 9" id="KW-0175">Coiled coil</keyword>
<feature type="region of interest" description="Disordered" evidence="10">
    <location>
        <begin position="599"/>
        <end position="631"/>
    </location>
</feature>
<proteinExistence type="inferred from homology"/>
<evidence type="ECO:0000256" key="10">
    <source>
        <dbReference type="SAM" id="MobiDB-lite"/>
    </source>
</evidence>
<dbReference type="GO" id="GO:0005524">
    <property type="term" value="F:ATP binding"/>
    <property type="evidence" value="ECO:0007669"/>
    <property type="project" value="UniProtKB-UniRule"/>
</dbReference>
<feature type="compositionally biased region" description="Low complexity" evidence="10">
    <location>
        <begin position="599"/>
        <end position="612"/>
    </location>
</feature>
<evidence type="ECO:0000256" key="9">
    <source>
        <dbReference type="SAM" id="Coils"/>
    </source>
</evidence>
<dbReference type="InterPro" id="IPR001752">
    <property type="entry name" value="Kinesin_motor_dom"/>
</dbReference>
<keyword evidence="5 7" id="KW-0505">Motor protein</keyword>
<evidence type="ECO:0000256" key="4">
    <source>
        <dbReference type="ARBA" id="ARBA00023054"/>
    </source>
</evidence>
<evidence type="ECO:0000256" key="3">
    <source>
        <dbReference type="ARBA" id="ARBA00022840"/>
    </source>
</evidence>
<evidence type="ECO:0000313" key="12">
    <source>
        <dbReference type="EMBL" id="GMN57955.1"/>
    </source>
</evidence>
<accession>A0AA88DMN4</accession>
<dbReference type="EMBL" id="BTGU01000074">
    <property type="protein sequence ID" value="GMN57955.1"/>
    <property type="molecule type" value="Genomic_DNA"/>
</dbReference>
<dbReference type="SMART" id="SM00129">
    <property type="entry name" value="KISc"/>
    <property type="match status" value="1"/>
</dbReference>
<protein>
    <recommendedName>
        <fullName evidence="8">Kinesin-like protein</fullName>
    </recommendedName>
</protein>
<dbReference type="InterPro" id="IPR027640">
    <property type="entry name" value="Kinesin-like_fam"/>
</dbReference>
<dbReference type="InterPro" id="IPR019821">
    <property type="entry name" value="Kinesin_motor_CS"/>
</dbReference>
<dbReference type="PROSITE" id="PS00411">
    <property type="entry name" value="KINESIN_MOTOR_1"/>
    <property type="match status" value="1"/>
</dbReference>
<keyword evidence="2 7" id="KW-0547">Nucleotide-binding</keyword>
<dbReference type="PANTHER" id="PTHR47968:SF13">
    <property type="entry name" value="KINESIN-LIKE PROTEIN KIF19 ISOFORM X1"/>
    <property type="match status" value="1"/>
</dbReference>
<dbReference type="GO" id="GO:0003777">
    <property type="term" value="F:microtubule motor activity"/>
    <property type="evidence" value="ECO:0007669"/>
    <property type="project" value="InterPro"/>
</dbReference>
<dbReference type="AlphaFoldDB" id="A0AA88DMN4"/>
<feature type="compositionally biased region" description="Polar residues" evidence="10">
    <location>
        <begin position="833"/>
        <end position="842"/>
    </location>
</feature>
<organism evidence="12 13">
    <name type="scientific">Ficus carica</name>
    <name type="common">Common fig</name>
    <dbReference type="NCBI Taxonomy" id="3494"/>
    <lineage>
        <taxon>Eukaryota</taxon>
        <taxon>Viridiplantae</taxon>
        <taxon>Streptophyta</taxon>
        <taxon>Embryophyta</taxon>
        <taxon>Tracheophyta</taxon>
        <taxon>Spermatophyta</taxon>
        <taxon>Magnoliopsida</taxon>
        <taxon>eudicotyledons</taxon>
        <taxon>Gunneridae</taxon>
        <taxon>Pentapetalae</taxon>
        <taxon>rosids</taxon>
        <taxon>fabids</taxon>
        <taxon>Rosales</taxon>
        <taxon>Moraceae</taxon>
        <taxon>Ficeae</taxon>
        <taxon>Ficus</taxon>
    </lineage>
</organism>
<name>A0AA88DMN4_FICCA</name>
<gene>
    <name evidence="12" type="ORF">TIFTF001_027050</name>
</gene>
<evidence type="ECO:0000256" key="6">
    <source>
        <dbReference type="ARBA" id="ARBA00060769"/>
    </source>
</evidence>
<dbReference type="PRINTS" id="PR00380">
    <property type="entry name" value="KINESINHEAVY"/>
</dbReference>
<dbReference type="PROSITE" id="PS50067">
    <property type="entry name" value="KINESIN_MOTOR_2"/>
    <property type="match status" value="1"/>
</dbReference>
<feature type="coiled-coil region" evidence="9">
    <location>
        <begin position="646"/>
        <end position="684"/>
    </location>
</feature>
<comment type="similarity">
    <text evidence="6">Belongs to the TRAFAC class myosin-kinesin ATPase superfamily. Kinesin family. KIN-8 subfamily.</text>
</comment>
<feature type="binding site" evidence="7">
    <location>
        <begin position="300"/>
        <end position="307"/>
    </location>
    <ligand>
        <name>ATP</name>
        <dbReference type="ChEBI" id="CHEBI:30616"/>
    </ligand>
</feature>
<dbReference type="GO" id="GO:0007018">
    <property type="term" value="P:microtubule-based movement"/>
    <property type="evidence" value="ECO:0007669"/>
    <property type="project" value="InterPro"/>
</dbReference>
<evidence type="ECO:0000256" key="5">
    <source>
        <dbReference type="ARBA" id="ARBA00023175"/>
    </source>
</evidence>
<dbReference type="FunFam" id="3.40.850.10:FF:000054">
    <property type="entry name" value="Kinesin-like protein"/>
    <property type="match status" value="1"/>
</dbReference>
<dbReference type="Gene3D" id="3.40.850.10">
    <property type="entry name" value="Kinesin motor domain"/>
    <property type="match status" value="1"/>
</dbReference>
<feature type="coiled-coil region" evidence="9">
    <location>
        <begin position="564"/>
        <end position="591"/>
    </location>
</feature>
<dbReference type="GO" id="GO:0005874">
    <property type="term" value="C:microtubule"/>
    <property type="evidence" value="ECO:0007669"/>
    <property type="project" value="UniProtKB-KW"/>
</dbReference>
<dbReference type="PANTHER" id="PTHR47968">
    <property type="entry name" value="CENTROMERE PROTEIN E"/>
    <property type="match status" value="1"/>
</dbReference>
<dbReference type="InterPro" id="IPR027417">
    <property type="entry name" value="P-loop_NTPase"/>
</dbReference>
<feature type="region of interest" description="Disordered" evidence="10">
    <location>
        <begin position="50"/>
        <end position="111"/>
    </location>
</feature>
<evidence type="ECO:0000313" key="13">
    <source>
        <dbReference type="Proteomes" id="UP001187192"/>
    </source>
</evidence>
<sequence>MPVSTRSQIFHHEQNQEEQNLNPIRNPHHGLKEKMRALTLLYEQQKRASLALKNQPFSSLNPNEKEQEEDEGDSEQRFTTHPSVDLLGSCQNEEKKKKKRKEPTANSGAKKVMTETNSVLFPNSMVTRTYILRHPPIHDEAKENLATDGGDRILSFATAEPRKAAVTRQASAVARKLSLGNLEKKCNFSNVHELEGVLGKSSGVGESRILVFVRLRPMAKKEKEAGSRCCVRIVNRRDVYLTEFANDNDYLRLKRLRGRHFTFDASFPDTTSQQEVYSTTTAELVEAVLQGRNGSVFCYGATGAGKTYTMLGTLENPGVMVLAIKDLFSKVRQRSCDGNHVVHLSYLEVYNETVRDLLSPGRPLVLREDKQGIVAAGLTQYRAYSTDEVMALLQQGNRNRTTEPTRANETSSRSHAILQVVVQYRVRDGTMNVVNRVGKLSLIDLAGSERALATDQRTLRSLEGANINRSLLALSSCINALVEGKKHIPYRNSKLTQLLKDSLGGACNTVMIANISPSNLSFGETQNTLHWADRAKEIRTKQACEVNEEIQPMPESETDQAKLLLELQKENRDLRVQLARQQQKLITLQAQSLAANISPTPSSVTSMMTPPSTAHPTEKRRPRSTFLGGTCFTPESRKRVCADEAVREPQRTVKALEAQIERMKKDHTLQIKKKDELIRELSRKSDQPLEGMSTQGTKRIVTRASLRLKEPMTGDIKSPSHRFRSPVPTAKKRSIWDITTANSPSISTLNGRKIRSHVASESGAAPSMLLQPGFARQKPECIRFTPSKPSHANHGLRCFSSCYFYPRDGIGVSDLYEWPNSEHNNEKAGHGSHNWNQACDRH</sequence>
<feature type="region of interest" description="Disordered" evidence="10">
    <location>
        <begin position="823"/>
        <end position="842"/>
    </location>
</feature>
<dbReference type="Proteomes" id="UP001187192">
    <property type="component" value="Unassembled WGS sequence"/>
</dbReference>
<dbReference type="SUPFAM" id="SSF52540">
    <property type="entry name" value="P-loop containing nucleoside triphosphate hydrolases"/>
    <property type="match status" value="1"/>
</dbReference>
<keyword evidence="3 7" id="KW-0067">ATP-binding</keyword>
<evidence type="ECO:0000256" key="1">
    <source>
        <dbReference type="ARBA" id="ARBA00022701"/>
    </source>
</evidence>
<keyword evidence="1 8" id="KW-0493">Microtubule</keyword>
<evidence type="ECO:0000259" key="11">
    <source>
        <dbReference type="PROSITE" id="PS50067"/>
    </source>
</evidence>
<comment type="caution">
    <text evidence="12">The sequence shown here is derived from an EMBL/GenBank/DDBJ whole genome shotgun (WGS) entry which is preliminary data.</text>
</comment>
<evidence type="ECO:0000256" key="7">
    <source>
        <dbReference type="PROSITE-ProRule" id="PRU00283"/>
    </source>
</evidence>
<feature type="region of interest" description="Disordered" evidence="10">
    <location>
        <begin position="1"/>
        <end position="32"/>
    </location>
</feature>
<dbReference type="InterPro" id="IPR036961">
    <property type="entry name" value="Kinesin_motor_dom_sf"/>
</dbReference>
<feature type="domain" description="Kinesin motor" evidence="11">
    <location>
        <begin position="208"/>
        <end position="538"/>
    </location>
</feature>
<keyword evidence="13" id="KW-1185">Reference proteome</keyword>
<reference evidence="12" key="1">
    <citation type="submission" date="2023-07" db="EMBL/GenBank/DDBJ databases">
        <title>draft genome sequence of fig (Ficus carica).</title>
        <authorList>
            <person name="Takahashi T."/>
            <person name="Nishimura K."/>
        </authorList>
    </citation>
    <scope>NUCLEOTIDE SEQUENCE</scope>
</reference>
<evidence type="ECO:0000256" key="8">
    <source>
        <dbReference type="RuleBase" id="RU000394"/>
    </source>
</evidence>
<dbReference type="GO" id="GO:0008017">
    <property type="term" value="F:microtubule binding"/>
    <property type="evidence" value="ECO:0007669"/>
    <property type="project" value="InterPro"/>
</dbReference>
<dbReference type="Pfam" id="PF00225">
    <property type="entry name" value="Kinesin"/>
    <property type="match status" value="1"/>
</dbReference>
<evidence type="ECO:0000256" key="2">
    <source>
        <dbReference type="ARBA" id="ARBA00022741"/>
    </source>
</evidence>